<name>A0A226DD84_FOLCA</name>
<evidence type="ECO:0000313" key="2">
    <source>
        <dbReference type="Proteomes" id="UP000198287"/>
    </source>
</evidence>
<sequence>MALIVPLNGPFELRTTTTPSNKAKKVLIPTVLKKIDLLTSKGNPSTQKEISRKAGVRRAYYTTNAENNSLKLVLPREKNFYKQFMAGGAMSGRGVLPLIKVPQKVKVSAKYDVDRVSKPLLE</sequence>
<accession>A0A226DD84</accession>
<keyword evidence="2" id="KW-1185">Reference proteome</keyword>
<reference evidence="1 2" key="1">
    <citation type="submission" date="2015-12" db="EMBL/GenBank/DDBJ databases">
        <title>The genome of Folsomia candida.</title>
        <authorList>
            <person name="Faddeeva A."/>
            <person name="Derks M.F."/>
            <person name="Anvar Y."/>
            <person name="Smit S."/>
            <person name="Van Straalen N."/>
            <person name="Roelofs D."/>
        </authorList>
    </citation>
    <scope>NUCLEOTIDE SEQUENCE [LARGE SCALE GENOMIC DNA]</scope>
    <source>
        <strain evidence="1 2">VU population</strain>
        <tissue evidence="1">Whole body</tissue>
    </source>
</reference>
<proteinExistence type="predicted"/>
<dbReference type="Proteomes" id="UP000198287">
    <property type="component" value="Unassembled WGS sequence"/>
</dbReference>
<protein>
    <submittedName>
        <fullName evidence="1">Uncharacterized protein</fullName>
    </submittedName>
</protein>
<dbReference type="AlphaFoldDB" id="A0A226DD84"/>
<evidence type="ECO:0000313" key="1">
    <source>
        <dbReference type="EMBL" id="OXA43080.1"/>
    </source>
</evidence>
<gene>
    <name evidence="1" type="ORF">Fcan01_21919</name>
</gene>
<organism evidence="1 2">
    <name type="scientific">Folsomia candida</name>
    <name type="common">Springtail</name>
    <dbReference type="NCBI Taxonomy" id="158441"/>
    <lineage>
        <taxon>Eukaryota</taxon>
        <taxon>Metazoa</taxon>
        <taxon>Ecdysozoa</taxon>
        <taxon>Arthropoda</taxon>
        <taxon>Hexapoda</taxon>
        <taxon>Collembola</taxon>
        <taxon>Entomobryomorpha</taxon>
        <taxon>Isotomoidea</taxon>
        <taxon>Isotomidae</taxon>
        <taxon>Proisotominae</taxon>
        <taxon>Folsomia</taxon>
    </lineage>
</organism>
<dbReference type="EMBL" id="LNIX01000023">
    <property type="protein sequence ID" value="OXA43080.1"/>
    <property type="molecule type" value="Genomic_DNA"/>
</dbReference>
<comment type="caution">
    <text evidence="1">The sequence shown here is derived from an EMBL/GenBank/DDBJ whole genome shotgun (WGS) entry which is preliminary data.</text>
</comment>